<dbReference type="RefSeq" id="WP_126019262.1">
    <property type="nucleotide sequence ID" value="NZ_CP034437.1"/>
</dbReference>
<comment type="pathway">
    <text evidence="8">Amino-sugar metabolism; N-acetylneuraminate degradation; D-fructose 6-phosphate from N-acetylneuraminate: step 4/5.</text>
</comment>
<organism evidence="14 15">
    <name type="scientific">Paenibacillus albus</name>
    <dbReference type="NCBI Taxonomy" id="2495582"/>
    <lineage>
        <taxon>Bacteria</taxon>
        <taxon>Bacillati</taxon>
        <taxon>Bacillota</taxon>
        <taxon>Bacilli</taxon>
        <taxon>Bacillales</taxon>
        <taxon>Paenibacillaceae</taxon>
        <taxon>Paenibacillus</taxon>
    </lineage>
</organism>
<feature type="binding site" evidence="11">
    <location>
        <position position="150"/>
    </location>
    <ligand>
        <name>substrate</name>
    </ligand>
</feature>
<evidence type="ECO:0000256" key="3">
    <source>
        <dbReference type="ARBA" id="ARBA00018029"/>
    </source>
</evidence>
<accession>A0A3S9ABD6</accession>
<evidence type="ECO:0000256" key="11">
    <source>
        <dbReference type="PIRSR" id="PIRSR038994-2"/>
    </source>
</evidence>
<dbReference type="PANTHER" id="PTHR11113">
    <property type="entry name" value="N-ACETYLGLUCOSAMINE-6-PHOSPHATE DEACETYLASE"/>
    <property type="match status" value="1"/>
</dbReference>
<reference evidence="15" key="1">
    <citation type="submission" date="2018-12" db="EMBL/GenBank/DDBJ databases">
        <title>Genome sequence of Peanibacillus sp.</title>
        <authorList>
            <person name="Subramani G."/>
            <person name="Srinivasan S."/>
            <person name="Kim M.K."/>
        </authorList>
    </citation>
    <scope>NUCLEOTIDE SEQUENCE [LARGE SCALE GENOMIC DNA]</scope>
    <source>
        <strain evidence="15">18JY67-1</strain>
    </source>
</reference>
<comment type="cofactor">
    <cofactor evidence="12">
        <name>a divalent metal cation</name>
        <dbReference type="ChEBI" id="CHEBI:60240"/>
    </cofactor>
    <text evidence="12">Binds 1 divalent metal cation per subunit.</text>
</comment>
<feature type="binding site" evidence="11">
    <location>
        <position position="261"/>
    </location>
    <ligand>
        <name>substrate</name>
    </ligand>
</feature>
<dbReference type="PANTHER" id="PTHR11113:SF14">
    <property type="entry name" value="N-ACETYLGLUCOSAMINE-6-PHOSPHATE DEACETYLASE"/>
    <property type="match status" value="1"/>
</dbReference>
<comment type="similarity">
    <text evidence="1 9">Belongs to the metallo-dependent hydrolases superfamily. NagA family.</text>
</comment>
<keyword evidence="5 9" id="KW-0378">Hydrolase</keyword>
<evidence type="ECO:0000256" key="8">
    <source>
        <dbReference type="ARBA" id="ARBA00060590"/>
    </source>
</evidence>
<evidence type="ECO:0000256" key="10">
    <source>
        <dbReference type="PIRSR" id="PIRSR038994-1"/>
    </source>
</evidence>
<sequence>MTMASVKAACYANAAIYTPDGVIEGGRLLVDENGRIAAIGGGELSIPADVQVHDASGQLLVPGFIDVHIHGGNGFNVMAGDRENLDGISRFHAKHGTTSFLATTTTAPLERILHALDAASSVVLGDGLGGAELIGIHLEGPYLDVLRRGAQSVDDIRTPSAQEIELILEAARQQIRLVTLAPEVNGGLEAVRQLVGHGITVSAGHSNATYEQVREAVRAGLRHTTHHFNGMSPLHHRVPGLAGAGLTLNELTCELICDGIHVHPAVVKLLFEVKGPSKVCMITDAVTCAGLPDGDYGKVTMHDGQVYLKDGSSLAGSALTMGQALRNVISFTGLTLEQVLPSLTFVPARQIGVSAAKGSIEAGKDADFVLLDAELHVQQTVVRGKTVYRRDADE</sequence>
<dbReference type="EMBL" id="CP034437">
    <property type="protein sequence ID" value="AZN43048.1"/>
    <property type="molecule type" value="Genomic_DNA"/>
</dbReference>
<dbReference type="Proteomes" id="UP000272528">
    <property type="component" value="Chromosome"/>
</dbReference>
<evidence type="ECO:0000256" key="5">
    <source>
        <dbReference type="ARBA" id="ARBA00022801"/>
    </source>
</evidence>
<evidence type="ECO:0000256" key="4">
    <source>
        <dbReference type="ARBA" id="ARBA00022723"/>
    </source>
</evidence>
<dbReference type="InterPro" id="IPR011059">
    <property type="entry name" value="Metal-dep_hydrolase_composite"/>
</dbReference>
<feature type="domain" description="Amidohydrolase-related" evidence="13">
    <location>
        <begin position="60"/>
        <end position="387"/>
    </location>
</feature>
<dbReference type="SUPFAM" id="SSF51556">
    <property type="entry name" value="Metallo-dependent hydrolases"/>
    <property type="match status" value="1"/>
</dbReference>
<feature type="binding site" evidence="12">
    <location>
        <position position="205"/>
    </location>
    <ligand>
        <name>Zn(2+)</name>
        <dbReference type="ChEBI" id="CHEBI:29105"/>
    </ligand>
</feature>
<dbReference type="GO" id="GO:0046872">
    <property type="term" value="F:metal ion binding"/>
    <property type="evidence" value="ECO:0007669"/>
    <property type="project" value="UniProtKB-KW"/>
</dbReference>
<dbReference type="GO" id="GO:0008448">
    <property type="term" value="F:N-acetylglucosamine-6-phosphate deacetylase activity"/>
    <property type="evidence" value="ECO:0007669"/>
    <property type="project" value="UniProtKB-EC"/>
</dbReference>
<evidence type="ECO:0000313" key="14">
    <source>
        <dbReference type="EMBL" id="AZN43048.1"/>
    </source>
</evidence>
<name>A0A3S9ABD6_9BACL</name>
<dbReference type="Gene3D" id="2.30.40.10">
    <property type="entry name" value="Urease, subunit C, domain 1"/>
    <property type="match status" value="1"/>
</dbReference>
<gene>
    <name evidence="14" type="primary">nagA</name>
    <name evidence="14" type="ORF">EJC50_27630</name>
</gene>
<evidence type="ECO:0000256" key="2">
    <source>
        <dbReference type="ARBA" id="ARBA00011899"/>
    </source>
</evidence>
<keyword evidence="6 9" id="KW-0119">Carbohydrate metabolism</keyword>
<protein>
    <recommendedName>
        <fullName evidence="3">N-acetylglucosamine-6-phosphate deacetylase</fullName>
        <ecNumber evidence="2">3.5.1.25</ecNumber>
    </recommendedName>
</protein>
<dbReference type="EC" id="3.5.1.25" evidence="2"/>
<dbReference type="CDD" id="cd00854">
    <property type="entry name" value="NagA"/>
    <property type="match status" value="1"/>
</dbReference>
<dbReference type="AlphaFoldDB" id="A0A3S9ABD6"/>
<evidence type="ECO:0000256" key="12">
    <source>
        <dbReference type="PIRSR" id="PIRSR038994-3"/>
    </source>
</evidence>
<dbReference type="FunFam" id="3.20.20.140:FF:000004">
    <property type="entry name" value="N-acetylglucosamine-6-phosphate deacetylase"/>
    <property type="match status" value="1"/>
</dbReference>
<dbReference type="NCBIfam" id="TIGR00221">
    <property type="entry name" value="nagA"/>
    <property type="match status" value="1"/>
</dbReference>
<dbReference type="Gene3D" id="3.20.20.140">
    <property type="entry name" value="Metal-dependent hydrolases"/>
    <property type="match status" value="1"/>
</dbReference>
<feature type="binding site" evidence="11">
    <location>
        <position position="237"/>
    </location>
    <ligand>
        <name>substrate</name>
    </ligand>
</feature>
<keyword evidence="15" id="KW-1185">Reference proteome</keyword>
<dbReference type="InterPro" id="IPR032466">
    <property type="entry name" value="Metal_Hydrolase"/>
</dbReference>
<dbReference type="Pfam" id="PF01979">
    <property type="entry name" value="Amidohydro_1"/>
    <property type="match status" value="1"/>
</dbReference>
<feature type="binding site" evidence="11">
    <location>
        <begin position="229"/>
        <end position="230"/>
    </location>
    <ligand>
        <name>substrate</name>
    </ligand>
</feature>
<proteinExistence type="inferred from homology"/>
<evidence type="ECO:0000256" key="6">
    <source>
        <dbReference type="ARBA" id="ARBA00023277"/>
    </source>
</evidence>
<evidence type="ECO:0000256" key="7">
    <source>
        <dbReference type="ARBA" id="ARBA00047647"/>
    </source>
</evidence>
<dbReference type="InterPro" id="IPR006680">
    <property type="entry name" value="Amidohydro-rel"/>
</dbReference>
<feature type="binding site" evidence="12">
    <location>
        <position position="226"/>
    </location>
    <ligand>
        <name>Zn(2+)</name>
        <dbReference type="ChEBI" id="CHEBI:29105"/>
    </ligand>
</feature>
<dbReference type="PIRSF" id="PIRSF038994">
    <property type="entry name" value="NagA"/>
    <property type="match status" value="1"/>
</dbReference>
<feature type="binding site" evidence="12">
    <location>
        <position position="139"/>
    </location>
    <ligand>
        <name>Zn(2+)</name>
        <dbReference type="ChEBI" id="CHEBI:29105"/>
    </ligand>
</feature>
<feature type="active site" description="Proton donor/acceptor" evidence="10">
    <location>
        <position position="284"/>
    </location>
</feature>
<evidence type="ECO:0000259" key="13">
    <source>
        <dbReference type="Pfam" id="PF01979"/>
    </source>
</evidence>
<evidence type="ECO:0000313" key="15">
    <source>
        <dbReference type="Proteomes" id="UP000272528"/>
    </source>
</evidence>
<dbReference type="KEGG" id="palb:EJC50_27630"/>
<dbReference type="GO" id="GO:0006046">
    <property type="term" value="P:N-acetylglucosamine catabolic process"/>
    <property type="evidence" value="ECO:0007669"/>
    <property type="project" value="TreeGrafter"/>
</dbReference>
<dbReference type="InterPro" id="IPR003764">
    <property type="entry name" value="GlcNAc_6-P_deAcase"/>
</dbReference>
<dbReference type="SUPFAM" id="SSF51338">
    <property type="entry name" value="Composite domain of metallo-dependent hydrolases"/>
    <property type="match status" value="1"/>
</dbReference>
<comment type="catalytic activity">
    <reaction evidence="7">
        <text>N-acetyl-D-glucosamine 6-phosphate + H2O = D-glucosamine 6-phosphate + acetate</text>
        <dbReference type="Rhea" id="RHEA:22936"/>
        <dbReference type="ChEBI" id="CHEBI:15377"/>
        <dbReference type="ChEBI" id="CHEBI:30089"/>
        <dbReference type="ChEBI" id="CHEBI:57513"/>
        <dbReference type="ChEBI" id="CHEBI:58725"/>
        <dbReference type="EC" id="3.5.1.25"/>
    </reaction>
</comment>
<keyword evidence="4 12" id="KW-0479">Metal-binding</keyword>
<feature type="binding site" evidence="11">
    <location>
        <begin position="314"/>
        <end position="316"/>
    </location>
    <ligand>
        <name>substrate</name>
    </ligand>
</feature>
<evidence type="ECO:0000256" key="9">
    <source>
        <dbReference type="PIRNR" id="PIRNR038994"/>
    </source>
</evidence>
<evidence type="ECO:0000256" key="1">
    <source>
        <dbReference type="ARBA" id="ARBA00010716"/>
    </source>
</evidence>
<dbReference type="OrthoDB" id="9776488at2"/>